<keyword evidence="6" id="KW-1185">Reference proteome</keyword>
<gene>
    <name evidence="5" type="ORF">N7G274_007121</name>
</gene>
<dbReference type="InterPro" id="IPR019318">
    <property type="entry name" value="Gua_nucleotide_exch_fac_Ric8"/>
</dbReference>
<comment type="similarity">
    <text evidence="1">Belongs to the synembryn family.</text>
</comment>
<keyword evidence="2" id="KW-0344">Guanine-nucleotide releasing factor</keyword>
<dbReference type="EMBL" id="JBEFKJ010000022">
    <property type="protein sequence ID" value="KAL2040218.1"/>
    <property type="molecule type" value="Genomic_DNA"/>
</dbReference>
<evidence type="ECO:0000256" key="2">
    <source>
        <dbReference type="ARBA" id="ARBA00022658"/>
    </source>
</evidence>
<name>A0ABR4A575_9LECA</name>
<dbReference type="Proteomes" id="UP001590950">
    <property type="component" value="Unassembled WGS sequence"/>
</dbReference>
<accession>A0ABR4A575</accession>
<feature type="region of interest" description="Disordered" evidence="4">
    <location>
        <begin position="426"/>
        <end position="447"/>
    </location>
</feature>
<evidence type="ECO:0000313" key="6">
    <source>
        <dbReference type="Proteomes" id="UP001590950"/>
    </source>
</evidence>
<evidence type="ECO:0000256" key="4">
    <source>
        <dbReference type="SAM" id="MobiDB-lite"/>
    </source>
</evidence>
<evidence type="ECO:0008006" key="7">
    <source>
        <dbReference type="Google" id="ProtNLM"/>
    </source>
</evidence>
<evidence type="ECO:0000256" key="1">
    <source>
        <dbReference type="ARBA" id="ARBA00009049"/>
    </source>
</evidence>
<sequence>MEKLEALNGSAKGNEIRNLLQSLETGSEDKNSTPSAKLQLLVRLKSQIVSAEVASLLTESDIRTLCHYAFYGDLHSEYSDLIIESSQTALKCLANVLLLNKTSRQFFVDGSHAKAAAKMLNRSQEDELLCSRILFLLTYDTNFEFDELFENYHLAQNIHKNIAFHAVKYVRYKEGTEQGENADSLPVLNPAALTETLKLLFNLTQFYPRYSGVFIDTIEAILEILITIKLQQQPIQPPVTQLINALLNLDLSAVPDSEDNTPLFPKENPHQNYLRLIAILNSAVRNLKEEELETAVPLVTLLRRVYELAPNPIKAEMQSHLLPSNSERAQPLGKSDSLPSQLLRLSTSPIAPNLREGISSLLFELSDKDATTFVRNVGYGFAAGFLMTHSLSVPDGTLGNTSNEGEGIDPGEKMTKVDGREINPITGQRRDMEPEDSLPEMTDEEKEQEAEKLFVLFERLKATGVMNVVNPVEQAARDGRFEEID</sequence>
<organism evidence="5 6">
    <name type="scientific">Stereocaulon virgatum</name>
    <dbReference type="NCBI Taxonomy" id="373712"/>
    <lineage>
        <taxon>Eukaryota</taxon>
        <taxon>Fungi</taxon>
        <taxon>Dikarya</taxon>
        <taxon>Ascomycota</taxon>
        <taxon>Pezizomycotina</taxon>
        <taxon>Lecanoromycetes</taxon>
        <taxon>OSLEUM clade</taxon>
        <taxon>Lecanoromycetidae</taxon>
        <taxon>Lecanorales</taxon>
        <taxon>Lecanorineae</taxon>
        <taxon>Stereocaulaceae</taxon>
        <taxon>Stereocaulon</taxon>
    </lineage>
</organism>
<dbReference type="PANTHER" id="PTHR12425:SF5">
    <property type="entry name" value="SYNEMBRYN"/>
    <property type="match status" value="1"/>
</dbReference>
<evidence type="ECO:0000313" key="5">
    <source>
        <dbReference type="EMBL" id="KAL2040218.1"/>
    </source>
</evidence>
<comment type="caution">
    <text evidence="5">The sequence shown here is derived from an EMBL/GenBank/DDBJ whole genome shotgun (WGS) entry which is preliminary data.</text>
</comment>
<dbReference type="Pfam" id="PF10165">
    <property type="entry name" value="Ric8"/>
    <property type="match status" value="1"/>
</dbReference>
<keyword evidence="3" id="KW-0143">Chaperone</keyword>
<feature type="compositionally biased region" description="Acidic residues" evidence="4">
    <location>
        <begin position="433"/>
        <end position="447"/>
    </location>
</feature>
<reference evidence="5 6" key="1">
    <citation type="submission" date="2024-09" db="EMBL/GenBank/DDBJ databases">
        <title>Rethinking Asexuality: The Enigmatic Case of Functional Sexual Genes in Lepraria (Stereocaulaceae).</title>
        <authorList>
            <person name="Doellman M."/>
            <person name="Sun Y."/>
            <person name="Barcenas-Pena A."/>
            <person name="Lumbsch H.T."/>
            <person name="Grewe F."/>
        </authorList>
    </citation>
    <scope>NUCLEOTIDE SEQUENCE [LARGE SCALE GENOMIC DNA]</scope>
    <source>
        <strain evidence="5 6">Mercado 3170</strain>
    </source>
</reference>
<dbReference type="PANTHER" id="PTHR12425">
    <property type="entry name" value="SYNEMBRYN"/>
    <property type="match status" value="1"/>
</dbReference>
<evidence type="ECO:0000256" key="3">
    <source>
        <dbReference type="ARBA" id="ARBA00023186"/>
    </source>
</evidence>
<proteinExistence type="inferred from homology"/>
<protein>
    <recommendedName>
        <fullName evidence="7">Synembryn-A</fullName>
    </recommendedName>
</protein>